<dbReference type="RefSeq" id="WP_070990934.1">
    <property type="nucleotide sequence ID" value="NZ_CBCSHD010000001.1"/>
</dbReference>
<reference evidence="2 3" key="1">
    <citation type="submission" date="2016-10" db="EMBL/GenBank/DDBJ databases">
        <title>Pseudoalteromonas amylolytica sp. nov., isolated from the surface seawater.</title>
        <authorList>
            <person name="Wu Y.-H."/>
            <person name="Cheng H."/>
            <person name="Jin X.-B."/>
            <person name="Wang C.-S."/>
            <person name="Xu X.-W."/>
        </authorList>
    </citation>
    <scope>NUCLEOTIDE SEQUENCE [LARGE SCALE GENOMIC DNA]</scope>
    <source>
        <strain evidence="2 3">JCM 12483</strain>
    </source>
</reference>
<dbReference type="STRING" id="327939.BIW53_05885"/>
<evidence type="ECO:0000256" key="1">
    <source>
        <dbReference type="SAM" id="Phobius"/>
    </source>
</evidence>
<keyword evidence="1" id="KW-1133">Transmembrane helix</keyword>
<gene>
    <name evidence="2" type="ORF">BIW53_05885</name>
</gene>
<dbReference type="GO" id="GO:0046521">
    <property type="term" value="P:sphingoid catabolic process"/>
    <property type="evidence" value="ECO:0007669"/>
    <property type="project" value="TreeGrafter"/>
</dbReference>
<evidence type="ECO:0000313" key="3">
    <source>
        <dbReference type="Proteomes" id="UP000180253"/>
    </source>
</evidence>
<dbReference type="AlphaFoldDB" id="A0A1S1NDP4"/>
<sequence length="169" mass="19520">MKNLEQQLVTYARYHRDRRNIATHFFGVPLIVFAVAWLLYIPIAQVSTIMLTPTLVIAVLLCIYYLRLNYRLGALMSLLLALFYTGAKNIYLNWPIDHIWYYIGGAAVFFVGWVIQFIGHYYEGKKPAFIDDLRGLVTGPLFVVVELLFMIGLYKSLEQTIISQAGEYR</sequence>
<dbReference type="Pfam" id="PF06127">
    <property type="entry name" value="Mpo1-like"/>
    <property type="match status" value="1"/>
</dbReference>
<dbReference type="Proteomes" id="UP000180253">
    <property type="component" value="Unassembled WGS sequence"/>
</dbReference>
<dbReference type="PANTHER" id="PTHR28026:SF9">
    <property type="entry name" value="2-HYDROXY-PALMITIC ACID DIOXYGENASE MPO1"/>
    <property type="match status" value="1"/>
</dbReference>
<feature type="transmembrane region" description="Helical" evidence="1">
    <location>
        <begin position="99"/>
        <end position="121"/>
    </location>
</feature>
<dbReference type="OrthoDB" id="5515308at2"/>
<protein>
    <recommendedName>
        <fullName evidence="4">DUF962 domain-containing protein</fullName>
    </recommendedName>
</protein>
<keyword evidence="1" id="KW-0812">Transmembrane</keyword>
<feature type="transmembrane region" description="Helical" evidence="1">
    <location>
        <begin position="133"/>
        <end position="154"/>
    </location>
</feature>
<comment type="caution">
    <text evidence="2">The sequence shown here is derived from an EMBL/GenBank/DDBJ whole genome shotgun (WGS) entry which is preliminary data.</text>
</comment>
<evidence type="ECO:0008006" key="4">
    <source>
        <dbReference type="Google" id="ProtNLM"/>
    </source>
</evidence>
<feature type="transmembrane region" description="Helical" evidence="1">
    <location>
        <begin position="21"/>
        <end position="40"/>
    </location>
</feature>
<keyword evidence="3" id="KW-1185">Reference proteome</keyword>
<organism evidence="2 3">
    <name type="scientific">Pseudoalteromonas byunsanensis</name>
    <dbReference type="NCBI Taxonomy" id="327939"/>
    <lineage>
        <taxon>Bacteria</taxon>
        <taxon>Pseudomonadati</taxon>
        <taxon>Pseudomonadota</taxon>
        <taxon>Gammaproteobacteria</taxon>
        <taxon>Alteromonadales</taxon>
        <taxon>Pseudoalteromonadaceae</taxon>
        <taxon>Pseudoalteromonas</taxon>
    </lineage>
</organism>
<proteinExistence type="predicted"/>
<accession>A0A1S1NDP4</accession>
<dbReference type="PANTHER" id="PTHR28026">
    <property type="entry name" value="DUF962 DOMAIN PROTEIN (AFU_ORTHOLOGUE AFUA_8G05310)"/>
    <property type="match status" value="1"/>
</dbReference>
<dbReference type="InterPro" id="IPR009305">
    <property type="entry name" value="Mpo1-like"/>
</dbReference>
<evidence type="ECO:0000313" key="2">
    <source>
        <dbReference type="EMBL" id="OHU96851.1"/>
    </source>
</evidence>
<dbReference type="GO" id="GO:0016020">
    <property type="term" value="C:membrane"/>
    <property type="evidence" value="ECO:0007669"/>
    <property type="project" value="GOC"/>
</dbReference>
<keyword evidence="1" id="KW-0472">Membrane</keyword>
<dbReference type="EMBL" id="MNAN01000026">
    <property type="protein sequence ID" value="OHU96851.1"/>
    <property type="molecule type" value="Genomic_DNA"/>
</dbReference>
<name>A0A1S1NDP4_9GAMM</name>
<feature type="transmembrane region" description="Helical" evidence="1">
    <location>
        <begin position="46"/>
        <end position="66"/>
    </location>
</feature>